<dbReference type="EMBL" id="JBBPBN010000052">
    <property type="protein sequence ID" value="KAK8991658.1"/>
    <property type="molecule type" value="Genomic_DNA"/>
</dbReference>
<dbReference type="PRINTS" id="PR01217">
    <property type="entry name" value="PRICHEXTENSN"/>
</dbReference>
<feature type="compositionally biased region" description="Polar residues" evidence="3">
    <location>
        <begin position="138"/>
        <end position="147"/>
    </location>
</feature>
<sequence>MSEANGFGMLYCTCGIKIDLNNKLKVKYALASPPPPPPSSPPPPPPPSSTQLPPPHPPPSSPPPPPPPPPSSTQLHPPPPPLDEAPAPNRPLSPAAIVIAEVLRALMTDDVGIGAVDLLPHAPHRRVRSDPVVQTVTNPAAASSSRPQLDPAVASSSRPQLWTAREDEILMDGYRQHGNNWGKILQDFPVGTLRSADGLRARHKRLTSRK</sequence>
<dbReference type="Pfam" id="PF00249">
    <property type="entry name" value="Myb_DNA-binding"/>
    <property type="match status" value="1"/>
</dbReference>
<reference evidence="6 7" key="1">
    <citation type="journal article" date="2024" name="G3 (Bethesda)">
        <title>Genome assembly of Hibiscus sabdariffa L. provides insights into metabolisms of medicinal natural products.</title>
        <authorList>
            <person name="Kim T."/>
        </authorList>
    </citation>
    <scope>NUCLEOTIDE SEQUENCE [LARGE SCALE GENOMIC DNA]</scope>
    <source>
        <strain evidence="6">TK-2024</strain>
        <tissue evidence="6">Old leaves</tissue>
    </source>
</reference>
<name>A0ABR2PT66_9ROSI</name>
<feature type="region of interest" description="Disordered" evidence="3">
    <location>
        <begin position="138"/>
        <end position="159"/>
    </location>
</feature>
<accession>A0ABR2PT66</accession>
<dbReference type="InterPro" id="IPR017930">
    <property type="entry name" value="Myb_dom"/>
</dbReference>
<dbReference type="InterPro" id="IPR009057">
    <property type="entry name" value="Homeodomain-like_sf"/>
</dbReference>
<dbReference type="Gene3D" id="1.10.10.60">
    <property type="entry name" value="Homeodomain-like"/>
    <property type="match status" value="1"/>
</dbReference>
<evidence type="ECO:0000313" key="7">
    <source>
        <dbReference type="Proteomes" id="UP001396334"/>
    </source>
</evidence>
<evidence type="ECO:0000259" key="4">
    <source>
        <dbReference type="PROSITE" id="PS50090"/>
    </source>
</evidence>
<gene>
    <name evidence="6" type="ORF">V6N11_062661</name>
</gene>
<feature type="domain" description="Myb-like" evidence="4">
    <location>
        <begin position="162"/>
        <end position="207"/>
    </location>
</feature>
<protein>
    <recommendedName>
        <fullName evidence="8">Myb-like domain-containing protein</fullName>
    </recommendedName>
</protein>
<evidence type="ECO:0000256" key="1">
    <source>
        <dbReference type="ARBA" id="ARBA00004123"/>
    </source>
</evidence>
<evidence type="ECO:0008006" key="8">
    <source>
        <dbReference type="Google" id="ProtNLM"/>
    </source>
</evidence>
<dbReference type="InterPro" id="IPR001005">
    <property type="entry name" value="SANT/Myb"/>
</dbReference>
<feature type="compositionally biased region" description="Pro residues" evidence="3">
    <location>
        <begin position="32"/>
        <end position="89"/>
    </location>
</feature>
<dbReference type="PROSITE" id="PS51294">
    <property type="entry name" value="HTH_MYB"/>
    <property type="match status" value="1"/>
</dbReference>
<evidence type="ECO:0000313" key="6">
    <source>
        <dbReference type="EMBL" id="KAK8991658.1"/>
    </source>
</evidence>
<dbReference type="CDD" id="cd11660">
    <property type="entry name" value="SANT_TRF"/>
    <property type="match status" value="1"/>
</dbReference>
<evidence type="ECO:0000256" key="2">
    <source>
        <dbReference type="ARBA" id="ARBA00023242"/>
    </source>
</evidence>
<evidence type="ECO:0000256" key="3">
    <source>
        <dbReference type="SAM" id="MobiDB-lite"/>
    </source>
</evidence>
<evidence type="ECO:0000259" key="5">
    <source>
        <dbReference type="PROSITE" id="PS51294"/>
    </source>
</evidence>
<dbReference type="SUPFAM" id="SSF46689">
    <property type="entry name" value="Homeodomain-like"/>
    <property type="match status" value="1"/>
</dbReference>
<organism evidence="6 7">
    <name type="scientific">Hibiscus sabdariffa</name>
    <name type="common">roselle</name>
    <dbReference type="NCBI Taxonomy" id="183260"/>
    <lineage>
        <taxon>Eukaryota</taxon>
        <taxon>Viridiplantae</taxon>
        <taxon>Streptophyta</taxon>
        <taxon>Embryophyta</taxon>
        <taxon>Tracheophyta</taxon>
        <taxon>Spermatophyta</taxon>
        <taxon>Magnoliopsida</taxon>
        <taxon>eudicotyledons</taxon>
        <taxon>Gunneridae</taxon>
        <taxon>Pentapetalae</taxon>
        <taxon>rosids</taxon>
        <taxon>malvids</taxon>
        <taxon>Malvales</taxon>
        <taxon>Malvaceae</taxon>
        <taxon>Malvoideae</taxon>
        <taxon>Hibiscus</taxon>
    </lineage>
</organism>
<dbReference type="SMART" id="SM00717">
    <property type="entry name" value="SANT"/>
    <property type="match status" value="1"/>
</dbReference>
<proteinExistence type="predicted"/>
<keyword evidence="2" id="KW-0539">Nucleus</keyword>
<feature type="region of interest" description="Disordered" evidence="3">
    <location>
        <begin position="28"/>
        <end position="89"/>
    </location>
</feature>
<dbReference type="PROSITE" id="PS50090">
    <property type="entry name" value="MYB_LIKE"/>
    <property type="match status" value="1"/>
</dbReference>
<keyword evidence="7" id="KW-1185">Reference proteome</keyword>
<dbReference type="Proteomes" id="UP001396334">
    <property type="component" value="Unassembled WGS sequence"/>
</dbReference>
<feature type="domain" description="HTH myb-type" evidence="5">
    <location>
        <begin position="162"/>
        <end position="210"/>
    </location>
</feature>
<comment type="subcellular location">
    <subcellularLocation>
        <location evidence="1">Nucleus</location>
    </subcellularLocation>
</comment>
<comment type="caution">
    <text evidence="6">The sequence shown here is derived from an EMBL/GenBank/DDBJ whole genome shotgun (WGS) entry which is preliminary data.</text>
</comment>